<proteinExistence type="predicted"/>
<reference evidence="1 2" key="1">
    <citation type="submission" date="2019-03" db="EMBL/GenBank/DDBJ databases">
        <authorList>
            <consortium name="Pathogen Informatics"/>
        </authorList>
    </citation>
    <scope>NUCLEOTIDE SEQUENCE [LARGE SCALE GENOMIC DNA]</scope>
    <source>
        <strain evidence="1 2">NCTC12126</strain>
    </source>
</reference>
<name>A0A484YD84_9ENTR</name>
<dbReference type="Gene3D" id="3.30.980.20">
    <property type="entry name" value="Putative mannosyl-3-phosphoglycerate phosphatase, domain 2"/>
    <property type="match status" value="1"/>
</dbReference>
<dbReference type="InterPro" id="IPR036412">
    <property type="entry name" value="HAD-like_sf"/>
</dbReference>
<evidence type="ECO:0000313" key="2">
    <source>
        <dbReference type="Proteomes" id="UP000351155"/>
    </source>
</evidence>
<dbReference type="AlphaFoldDB" id="A0A484YD84"/>
<organism evidence="1 2">
    <name type="scientific">Enterobacter cancerogenus</name>
    <dbReference type="NCBI Taxonomy" id="69218"/>
    <lineage>
        <taxon>Bacteria</taxon>
        <taxon>Pseudomonadati</taxon>
        <taxon>Pseudomonadota</taxon>
        <taxon>Gammaproteobacteria</taxon>
        <taxon>Enterobacterales</taxon>
        <taxon>Enterobacteriaceae</taxon>
        <taxon>Enterobacter</taxon>
        <taxon>Enterobacter cloacae complex</taxon>
    </lineage>
</organism>
<gene>
    <name evidence="1" type="primary">yedP_1</name>
    <name evidence="1" type="ORF">NCTC12126_03372</name>
</gene>
<sequence>MTGSLQSHGWRRCATVKSPVVLCSSKTAAEMTDIQRELGLDGLPLIAENGAVIQPDVRWEDTSRSLSGMAHQDIAQCLARIRASRQYKFTTFDDVDVQTIGEWTGLTRLRATLACKHEASRDLNLARQRRTDGAI</sequence>
<dbReference type="SUPFAM" id="SSF56784">
    <property type="entry name" value="HAD-like"/>
    <property type="match status" value="1"/>
</dbReference>
<dbReference type="GO" id="GO:0050531">
    <property type="term" value="F:mannosyl-3-phosphoglycerate phosphatase activity"/>
    <property type="evidence" value="ECO:0007669"/>
    <property type="project" value="UniProtKB-EC"/>
</dbReference>
<accession>A0A484YD84</accession>
<dbReference type="EC" id="3.1.3.70" evidence="1"/>
<dbReference type="Pfam" id="PF08282">
    <property type="entry name" value="Hydrolase_3"/>
    <property type="match status" value="1"/>
</dbReference>
<keyword evidence="1" id="KW-0378">Hydrolase</keyword>
<dbReference type="EMBL" id="CAADIW010000027">
    <property type="protein sequence ID" value="VFS34088.1"/>
    <property type="molecule type" value="Genomic_DNA"/>
</dbReference>
<protein>
    <submittedName>
        <fullName evidence="1">Mannosyl-3-phosphoglycerate phosphatase</fullName>
        <ecNumber evidence="1">3.1.3.70</ecNumber>
    </submittedName>
</protein>
<evidence type="ECO:0000313" key="1">
    <source>
        <dbReference type="EMBL" id="VFS34088.1"/>
    </source>
</evidence>
<dbReference type="Proteomes" id="UP000351155">
    <property type="component" value="Unassembled WGS sequence"/>
</dbReference>